<gene>
    <name evidence="2" type="ORF">AMYX_02460</name>
</gene>
<evidence type="ECO:0000313" key="3">
    <source>
        <dbReference type="Proteomes" id="UP000503640"/>
    </source>
</evidence>
<name>A0A7I9VGN8_9BACT</name>
<evidence type="ECO:0000259" key="1">
    <source>
        <dbReference type="Pfam" id="PF12146"/>
    </source>
</evidence>
<feature type="domain" description="Serine aminopeptidase S33" evidence="1">
    <location>
        <begin position="39"/>
        <end position="274"/>
    </location>
</feature>
<dbReference type="Proteomes" id="UP000503640">
    <property type="component" value="Unassembled WGS sequence"/>
</dbReference>
<dbReference type="AlphaFoldDB" id="A0A7I9VGN8"/>
<dbReference type="Pfam" id="PF12146">
    <property type="entry name" value="Hydrolase_4"/>
    <property type="match status" value="1"/>
</dbReference>
<dbReference type="InterPro" id="IPR000073">
    <property type="entry name" value="AB_hydrolase_1"/>
</dbReference>
<protein>
    <submittedName>
        <fullName evidence="2">Monoacylglycerol lipase</fullName>
    </submittedName>
</protein>
<reference evidence="3" key="1">
    <citation type="journal article" date="2020" name="Appl. Environ. Microbiol.">
        <title>Diazotrophic Anaeromyxobacter Isolates from Soils.</title>
        <authorList>
            <person name="Masuda Y."/>
            <person name="Yamanaka H."/>
            <person name="Xu Z.X."/>
            <person name="Shiratori Y."/>
            <person name="Aono T."/>
            <person name="Amachi S."/>
            <person name="Senoo K."/>
            <person name="Itoh H."/>
        </authorList>
    </citation>
    <scope>NUCLEOTIDE SEQUENCE [LARGE SCALE GENOMIC DNA]</scope>
    <source>
        <strain evidence="3">R267</strain>
    </source>
</reference>
<evidence type="ECO:0000313" key="2">
    <source>
        <dbReference type="EMBL" id="GEJ55505.1"/>
    </source>
</evidence>
<sequence>MTDMPVPAYPSSSEARREEGFLHARDNLRLYWQRYTPPSPRATVAVAPGGGDHAGRYPGLTAALARAGFEVALLDFRGHGQSDGRRWHVDAFSDYVGDLDVFMAHVRAGAAGRKVFLVGHSQGGLVATLWALAGRREVAGVVLSSPYFKLALDPPRLKVMGARLAGALVPWLPVATGLRMEDLTSDEDMRRWTEADPLYGRATTPRWFAESQRAQRSVLPRAPTFAHPLLVLVGEADRVADAGAARAFFDAAGSADKAFQRYPGFRHELFNEREAGRPIGDAVAWLRQRAG</sequence>
<dbReference type="PANTHER" id="PTHR11614">
    <property type="entry name" value="PHOSPHOLIPASE-RELATED"/>
    <property type="match status" value="1"/>
</dbReference>
<dbReference type="InterPro" id="IPR051044">
    <property type="entry name" value="MAG_DAG_Lipase"/>
</dbReference>
<dbReference type="SUPFAM" id="SSF53474">
    <property type="entry name" value="alpha/beta-Hydrolases"/>
    <property type="match status" value="1"/>
</dbReference>
<keyword evidence="3" id="KW-1185">Reference proteome</keyword>
<dbReference type="Gene3D" id="3.40.50.1820">
    <property type="entry name" value="alpha/beta hydrolase"/>
    <property type="match status" value="1"/>
</dbReference>
<proteinExistence type="predicted"/>
<accession>A0A7I9VGN8</accession>
<dbReference type="InterPro" id="IPR022742">
    <property type="entry name" value="Hydrolase_4"/>
</dbReference>
<dbReference type="EMBL" id="BJTG01000001">
    <property type="protein sequence ID" value="GEJ55505.1"/>
    <property type="molecule type" value="Genomic_DNA"/>
</dbReference>
<organism evidence="2 3">
    <name type="scientific">Anaeromyxobacter diazotrophicus</name>
    <dbReference type="NCBI Taxonomy" id="2590199"/>
    <lineage>
        <taxon>Bacteria</taxon>
        <taxon>Pseudomonadati</taxon>
        <taxon>Myxococcota</taxon>
        <taxon>Myxococcia</taxon>
        <taxon>Myxococcales</taxon>
        <taxon>Cystobacterineae</taxon>
        <taxon>Anaeromyxobacteraceae</taxon>
        <taxon>Anaeromyxobacter</taxon>
    </lineage>
</organism>
<comment type="caution">
    <text evidence="2">The sequence shown here is derived from an EMBL/GenBank/DDBJ whole genome shotgun (WGS) entry which is preliminary data.</text>
</comment>
<dbReference type="InterPro" id="IPR029058">
    <property type="entry name" value="AB_hydrolase_fold"/>
</dbReference>
<dbReference type="PRINTS" id="PR00111">
    <property type="entry name" value="ABHYDROLASE"/>
</dbReference>